<evidence type="ECO:0000313" key="2">
    <source>
        <dbReference type="EMBL" id="AJQ96713.1"/>
    </source>
</evidence>
<dbReference type="KEGG" id="gsn:YC6258_04681"/>
<dbReference type="SUPFAM" id="SSF118001">
    <property type="entry name" value="YehU-like"/>
    <property type="match status" value="1"/>
</dbReference>
<evidence type="ECO:0000313" key="3">
    <source>
        <dbReference type="Proteomes" id="UP000032266"/>
    </source>
</evidence>
<sequence>MIIPYEALPAETLTALLEAFVVQEGADQFDIDYTLAEKVDQVRQQLQNKQVYIVFDPLTETCNVVTSDEARELLREERTDL</sequence>
<dbReference type="InterPro" id="IPR036685">
    <property type="entry name" value="YehU-like_sf"/>
</dbReference>
<dbReference type="OrthoDB" id="6120729at2"/>
<organism evidence="2 3">
    <name type="scientific">Gynuella sunshinyii YC6258</name>
    <dbReference type="NCBI Taxonomy" id="1445510"/>
    <lineage>
        <taxon>Bacteria</taxon>
        <taxon>Pseudomonadati</taxon>
        <taxon>Pseudomonadota</taxon>
        <taxon>Gammaproteobacteria</taxon>
        <taxon>Oceanospirillales</taxon>
        <taxon>Saccharospirillaceae</taxon>
        <taxon>Gynuella</taxon>
    </lineage>
</organism>
<dbReference type="Gene3D" id="1.10.10.610">
    <property type="entry name" value="YehU-like"/>
    <property type="match status" value="1"/>
</dbReference>
<dbReference type="AlphaFoldDB" id="A0A0C5VTT7"/>
<evidence type="ECO:0008006" key="4">
    <source>
        <dbReference type="Google" id="ProtNLM"/>
    </source>
</evidence>
<proteinExistence type="inferred from homology"/>
<reference evidence="2 3" key="1">
    <citation type="submission" date="2014-01" db="EMBL/GenBank/DDBJ databases">
        <title>Full genme sequencing of cellulolytic bacterium Gynuella sunshinyii YC6258T gen. nov., sp. nov.</title>
        <authorList>
            <person name="Khan H."/>
            <person name="Chung E.J."/>
            <person name="Chung Y.R."/>
        </authorList>
    </citation>
    <scope>NUCLEOTIDE SEQUENCE [LARGE SCALE GENOMIC DNA]</scope>
    <source>
        <strain evidence="2 3">YC6258</strain>
    </source>
</reference>
<keyword evidence="3" id="KW-1185">Reference proteome</keyword>
<gene>
    <name evidence="2" type="ORF">YC6258_04681</name>
</gene>
<dbReference type="STRING" id="1445510.YC6258_04681"/>
<protein>
    <recommendedName>
        <fullName evidence="4">YheU family protein</fullName>
    </recommendedName>
</protein>
<dbReference type="RefSeq" id="WP_044618657.1">
    <property type="nucleotide sequence ID" value="NZ_CP007142.1"/>
</dbReference>
<dbReference type="HOGENOM" id="CLU_186759_1_0_6"/>
<name>A0A0C5VTT7_9GAMM</name>
<comment type="similarity">
    <text evidence="1">Belongs to the UPF0270 family.</text>
</comment>
<dbReference type="Proteomes" id="UP000032266">
    <property type="component" value="Chromosome"/>
</dbReference>
<dbReference type="Pfam" id="PF06794">
    <property type="entry name" value="UPF0270"/>
    <property type="match status" value="1"/>
</dbReference>
<accession>A0A0C5VTT7</accession>
<dbReference type="EMBL" id="CP007142">
    <property type="protein sequence ID" value="AJQ96713.1"/>
    <property type="molecule type" value="Genomic_DNA"/>
</dbReference>
<dbReference type="InterPro" id="IPR010648">
    <property type="entry name" value="UPF0270"/>
</dbReference>
<evidence type="ECO:0000256" key="1">
    <source>
        <dbReference type="ARBA" id="ARBA00006450"/>
    </source>
</evidence>